<dbReference type="PANTHER" id="PTHR24095">
    <property type="entry name" value="ACETYL-COENZYME A SYNTHETASE"/>
    <property type="match status" value="1"/>
</dbReference>
<dbReference type="GO" id="GO:0003987">
    <property type="term" value="F:acetate-CoA ligase activity"/>
    <property type="evidence" value="ECO:0007669"/>
    <property type="project" value="UniProtKB-UniRule"/>
</dbReference>
<dbReference type="Pfam" id="PF13193">
    <property type="entry name" value="AMP-binding_C"/>
    <property type="match status" value="1"/>
</dbReference>
<evidence type="ECO:0000256" key="1">
    <source>
        <dbReference type="ARBA" id="ARBA00006432"/>
    </source>
</evidence>
<gene>
    <name evidence="12" type="ORF">A2722_01850</name>
</gene>
<dbReference type="InterPro" id="IPR020845">
    <property type="entry name" value="AMP-binding_CS"/>
</dbReference>
<dbReference type="NCBIfam" id="NF001208">
    <property type="entry name" value="PRK00174.1"/>
    <property type="match status" value="1"/>
</dbReference>
<dbReference type="PROSITE" id="PS00455">
    <property type="entry name" value="AMP_BINDING"/>
    <property type="match status" value="1"/>
</dbReference>
<evidence type="ECO:0000313" key="13">
    <source>
        <dbReference type="Proteomes" id="UP000178377"/>
    </source>
</evidence>
<dbReference type="Gene3D" id="3.40.50.12780">
    <property type="entry name" value="N-terminal domain of ligase-like"/>
    <property type="match status" value="1"/>
</dbReference>
<evidence type="ECO:0000256" key="5">
    <source>
        <dbReference type="ARBA" id="ARBA00022840"/>
    </source>
</evidence>
<evidence type="ECO:0000256" key="7">
    <source>
        <dbReference type="NCBIfam" id="TIGR02188"/>
    </source>
</evidence>
<feature type="domain" description="AMP-binding enzyme C-terminal" evidence="10">
    <location>
        <begin position="544"/>
        <end position="622"/>
    </location>
</feature>
<dbReference type="FunFam" id="3.40.50.12780:FF:000001">
    <property type="entry name" value="Acetyl-coenzyme A synthetase"/>
    <property type="match status" value="1"/>
</dbReference>
<feature type="region of interest" description="Disordered" evidence="8">
    <location>
        <begin position="1"/>
        <end position="20"/>
    </location>
</feature>
<dbReference type="Gene3D" id="3.30.300.30">
    <property type="match status" value="1"/>
</dbReference>
<feature type="domain" description="AMP-dependent synthetase/ligase" evidence="9">
    <location>
        <begin position="100"/>
        <end position="482"/>
    </location>
</feature>
<dbReference type="EC" id="6.2.1.1" evidence="2 7"/>
<dbReference type="NCBIfam" id="TIGR02188">
    <property type="entry name" value="Ac_CoA_lig_AcsA"/>
    <property type="match status" value="1"/>
</dbReference>
<evidence type="ECO:0000259" key="11">
    <source>
        <dbReference type="Pfam" id="PF16177"/>
    </source>
</evidence>
<protein>
    <recommendedName>
        <fullName evidence="2 7">Acetate--CoA ligase</fullName>
        <ecNumber evidence="2 7">6.2.1.1</ecNumber>
    </recommendedName>
</protein>
<evidence type="ECO:0000259" key="10">
    <source>
        <dbReference type="Pfam" id="PF13193"/>
    </source>
</evidence>
<evidence type="ECO:0000256" key="3">
    <source>
        <dbReference type="ARBA" id="ARBA00022598"/>
    </source>
</evidence>
<dbReference type="InterPro" id="IPR025110">
    <property type="entry name" value="AMP-bd_C"/>
</dbReference>
<dbReference type="InterPro" id="IPR045851">
    <property type="entry name" value="AMP-bd_C_sf"/>
</dbReference>
<evidence type="ECO:0000256" key="4">
    <source>
        <dbReference type="ARBA" id="ARBA00022741"/>
    </source>
</evidence>
<dbReference type="InterPro" id="IPR000873">
    <property type="entry name" value="AMP-dep_synth/lig_dom"/>
</dbReference>
<accession>A0A1F5PMQ7</accession>
<dbReference type="GO" id="GO:0005829">
    <property type="term" value="C:cytosol"/>
    <property type="evidence" value="ECO:0007669"/>
    <property type="project" value="TreeGrafter"/>
</dbReference>
<dbReference type="STRING" id="1817828.A2722_01850"/>
<comment type="similarity">
    <text evidence="1">Belongs to the ATP-dependent AMP-binding enzyme family.</text>
</comment>
<dbReference type="Proteomes" id="UP000178377">
    <property type="component" value="Unassembled WGS sequence"/>
</dbReference>
<dbReference type="InterPro" id="IPR011904">
    <property type="entry name" value="Ac_CoA_lig"/>
</dbReference>
<feature type="domain" description="Acetyl-coenzyme A synthetase N-terminal" evidence="11">
    <location>
        <begin position="43"/>
        <end position="92"/>
    </location>
</feature>
<dbReference type="InterPro" id="IPR020459">
    <property type="entry name" value="AMP-binding"/>
</dbReference>
<dbReference type="InterPro" id="IPR042099">
    <property type="entry name" value="ANL_N_sf"/>
</dbReference>
<name>A0A1F5PMQ7_9BACT</name>
<evidence type="ECO:0000256" key="6">
    <source>
        <dbReference type="ARBA" id="ARBA00022990"/>
    </source>
</evidence>
<dbReference type="Pfam" id="PF16177">
    <property type="entry name" value="ACAS_N"/>
    <property type="match status" value="1"/>
</dbReference>
<dbReference type="EMBL" id="MFEO01000003">
    <property type="protein sequence ID" value="OGE91205.1"/>
    <property type="molecule type" value="Genomic_DNA"/>
</dbReference>
<dbReference type="PRINTS" id="PR00154">
    <property type="entry name" value="AMPBINDING"/>
</dbReference>
<sequence>MPEEKNSQPKEKEESTTEVLLSEDTLYNAPELFARNARASDFEALYRRAEADPEGFWADFASELPWKKKWKKVLDDSKKPFYSWFAGGKTNLYTAAVERHQATAVKDKAAFIWEGENGDTRTITYGQLHETVNKFSAGLRSLNLNKGDRVAIYMPNIPEVAVAMLACVKMGIVHSVVYAGFSAQAIQKRVEDAEAKVIITTDGSFRRGKTLSLKEVVDQALSAGCPSIQHSIIVQHAKNPVTMKEGRDLWYHELIAQDLPVPDTEVMDSEDPAFILYTSGTTGTPKGVVHSHGGYMVGVYTTLKLVFDLRESDVYWCTADPGWITGHSYIVYGPLMNGVTSLLFEGVPDYPKTDRIWEMVERHHVTILYTAPTLIRMMAKYGEAGVKAHDLSCLRLLGSVGEPINPKAWLWYYEHVGNKRCPIMDTWWQTETGMFMICPLPPVPLKAGSAYKPFPGIIADVVDKTGKSVPPGKGGFLVIKNSWPAQLKTLFRNPQRYLETYFEKIPGVYLTGDMARRDKDGYFWIQGRSDDVLKIAGHRLSNAEIESAIVSHPAVSEAGVIGKPDPVKGEVAKAFVILKSGFAPSPELSQEIRQHIRKTIGPLAVTDEVVFVSKLPKTRSGKIMRRVLRAQELGEDPGDTSTLED</sequence>
<dbReference type="PANTHER" id="PTHR24095:SF14">
    <property type="entry name" value="ACETYL-COENZYME A SYNTHETASE 1"/>
    <property type="match status" value="1"/>
</dbReference>
<dbReference type="AlphaFoldDB" id="A0A1F5PMQ7"/>
<dbReference type="InterPro" id="IPR032387">
    <property type="entry name" value="ACAS_N"/>
</dbReference>
<evidence type="ECO:0000256" key="2">
    <source>
        <dbReference type="ARBA" id="ARBA00013275"/>
    </source>
</evidence>
<evidence type="ECO:0000259" key="9">
    <source>
        <dbReference type="Pfam" id="PF00501"/>
    </source>
</evidence>
<dbReference type="SUPFAM" id="SSF56801">
    <property type="entry name" value="Acetyl-CoA synthetase-like"/>
    <property type="match status" value="1"/>
</dbReference>
<feature type="compositionally biased region" description="Basic and acidic residues" evidence="8">
    <location>
        <begin position="1"/>
        <end position="15"/>
    </location>
</feature>
<dbReference type="GO" id="GO:0005524">
    <property type="term" value="F:ATP binding"/>
    <property type="evidence" value="ECO:0007669"/>
    <property type="project" value="UniProtKB-KW"/>
</dbReference>
<dbReference type="Pfam" id="PF00501">
    <property type="entry name" value="AMP-binding"/>
    <property type="match status" value="1"/>
</dbReference>
<dbReference type="GO" id="GO:0019427">
    <property type="term" value="P:acetyl-CoA biosynthetic process from acetate"/>
    <property type="evidence" value="ECO:0007669"/>
    <property type="project" value="UniProtKB-UniRule"/>
</dbReference>
<proteinExistence type="inferred from homology"/>
<dbReference type="CDD" id="cd05966">
    <property type="entry name" value="ACS"/>
    <property type="match status" value="1"/>
</dbReference>
<reference evidence="12 13" key="1">
    <citation type="journal article" date="2016" name="Nat. Commun.">
        <title>Thousands of microbial genomes shed light on interconnected biogeochemical processes in an aquifer system.</title>
        <authorList>
            <person name="Anantharaman K."/>
            <person name="Brown C.T."/>
            <person name="Hug L.A."/>
            <person name="Sharon I."/>
            <person name="Castelle C.J."/>
            <person name="Probst A.J."/>
            <person name="Thomas B.C."/>
            <person name="Singh A."/>
            <person name="Wilkins M.J."/>
            <person name="Karaoz U."/>
            <person name="Brodie E.L."/>
            <person name="Williams K.H."/>
            <person name="Hubbard S.S."/>
            <person name="Banfield J.F."/>
        </authorList>
    </citation>
    <scope>NUCLEOTIDE SEQUENCE [LARGE SCALE GENOMIC DNA]</scope>
</reference>
<keyword evidence="6" id="KW-0007">Acetylation</keyword>
<keyword evidence="5" id="KW-0067">ATP-binding</keyword>
<comment type="caution">
    <text evidence="12">The sequence shown here is derived from an EMBL/GenBank/DDBJ whole genome shotgun (WGS) entry which is preliminary data.</text>
</comment>
<organism evidence="12 13">
    <name type="scientific">Candidatus Doudnabacteria bacterium RIFCSPHIGHO2_01_FULL_50_11</name>
    <dbReference type="NCBI Taxonomy" id="1817828"/>
    <lineage>
        <taxon>Bacteria</taxon>
        <taxon>Candidatus Doudnaibacteriota</taxon>
    </lineage>
</organism>
<dbReference type="GO" id="GO:0016208">
    <property type="term" value="F:AMP binding"/>
    <property type="evidence" value="ECO:0007669"/>
    <property type="project" value="InterPro"/>
</dbReference>
<evidence type="ECO:0000256" key="8">
    <source>
        <dbReference type="SAM" id="MobiDB-lite"/>
    </source>
</evidence>
<keyword evidence="4" id="KW-0547">Nucleotide-binding</keyword>
<keyword evidence="3 12" id="KW-0436">Ligase</keyword>
<evidence type="ECO:0000313" key="12">
    <source>
        <dbReference type="EMBL" id="OGE91205.1"/>
    </source>
</evidence>